<organism evidence="1">
    <name type="scientific">Anguilla anguilla</name>
    <name type="common">European freshwater eel</name>
    <name type="synonym">Muraena anguilla</name>
    <dbReference type="NCBI Taxonomy" id="7936"/>
    <lineage>
        <taxon>Eukaryota</taxon>
        <taxon>Metazoa</taxon>
        <taxon>Chordata</taxon>
        <taxon>Craniata</taxon>
        <taxon>Vertebrata</taxon>
        <taxon>Euteleostomi</taxon>
        <taxon>Actinopterygii</taxon>
        <taxon>Neopterygii</taxon>
        <taxon>Teleostei</taxon>
        <taxon>Anguilliformes</taxon>
        <taxon>Anguillidae</taxon>
        <taxon>Anguilla</taxon>
    </lineage>
</organism>
<accession>A0A0E9T9F1</accession>
<evidence type="ECO:0000313" key="1">
    <source>
        <dbReference type="EMBL" id="JAH49373.1"/>
    </source>
</evidence>
<reference evidence="1" key="2">
    <citation type="journal article" date="2015" name="Fish Shellfish Immunol.">
        <title>Early steps in the European eel (Anguilla anguilla)-Vibrio vulnificus interaction in the gills: Role of the RtxA13 toxin.</title>
        <authorList>
            <person name="Callol A."/>
            <person name="Pajuelo D."/>
            <person name="Ebbesson L."/>
            <person name="Teles M."/>
            <person name="MacKenzie S."/>
            <person name="Amaro C."/>
        </authorList>
    </citation>
    <scope>NUCLEOTIDE SEQUENCE</scope>
</reference>
<dbReference type="AlphaFoldDB" id="A0A0E9T9F1"/>
<name>A0A0E9T9F1_ANGAN</name>
<sequence length="19" mass="2060">MISICTYNFRGNGNNLSGV</sequence>
<dbReference type="EMBL" id="GBXM01059204">
    <property type="protein sequence ID" value="JAH49373.1"/>
    <property type="molecule type" value="Transcribed_RNA"/>
</dbReference>
<reference evidence="1" key="1">
    <citation type="submission" date="2014-11" db="EMBL/GenBank/DDBJ databases">
        <authorList>
            <person name="Amaro Gonzalez C."/>
        </authorList>
    </citation>
    <scope>NUCLEOTIDE SEQUENCE</scope>
</reference>
<protein>
    <submittedName>
        <fullName evidence="1">Uncharacterized protein</fullName>
    </submittedName>
</protein>
<proteinExistence type="predicted"/>